<evidence type="ECO:0000313" key="14">
    <source>
        <dbReference type="EMBL" id="CAL8124658.1"/>
    </source>
</evidence>
<evidence type="ECO:0000313" key="15">
    <source>
        <dbReference type="Proteomes" id="UP001642540"/>
    </source>
</evidence>
<evidence type="ECO:0000256" key="10">
    <source>
        <dbReference type="ARBA" id="ARBA00023004"/>
    </source>
</evidence>
<keyword evidence="5" id="KW-0349">Heme</keyword>
<evidence type="ECO:0000256" key="13">
    <source>
        <dbReference type="SAM" id="Phobius"/>
    </source>
</evidence>
<dbReference type="Proteomes" id="UP001642540">
    <property type="component" value="Unassembled WGS sequence"/>
</dbReference>
<name>A0ABP1RFW7_9HEXA</name>
<comment type="subcellular location">
    <subcellularLocation>
        <location evidence="3">Endoplasmic reticulum membrane</location>
    </subcellularLocation>
    <subcellularLocation>
        <location evidence="2">Microsome membrane</location>
    </subcellularLocation>
</comment>
<keyword evidence="12 13" id="KW-0472">Membrane</keyword>
<feature type="transmembrane region" description="Helical" evidence="13">
    <location>
        <begin position="20"/>
        <end position="39"/>
    </location>
</feature>
<keyword evidence="11" id="KW-0503">Monooxygenase</keyword>
<dbReference type="PRINTS" id="PR00385">
    <property type="entry name" value="P450"/>
</dbReference>
<keyword evidence="15" id="KW-1185">Reference proteome</keyword>
<dbReference type="SUPFAM" id="SSF48264">
    <property type="entry name" value="Cytochrome P450"/>
    <property type="match status" value="1"/>
</dbReference>
<dbReference type="PRINTS" id="PR00463">
    <property type="entry name" value="EP450I"/>
</dbReference>
<evidence type="ECO:0000256" key="2">
    <source>
        <dbReference type="ARBA" id="ARBA00004524"/>
    </source>
</evidence>
<dbReference type="InterPro" id="IPR002401">
    <property type="entry name" value="Cyt_P450_E_grp-I"/>
</dbReference>
<evidence type="ECO:0000256" key="1">
    <source>
        <dbReference type="ARBA" id="ARBA00001971"/>
    </source>
</evidence>
<dbReference type="PANTHER" id="PTHR24291:SF189">
    <property type="entry name" value="CYTOCHROME P450 4C3-RELATED"/>
    <property type="match status" value="1"/>
</dbReference>
<evidence type="ECO:0000256" key="8">
    <source>
        <dbReference type="ARBA" id="ARBA00022848"/>
    </source>
</evidence>
<evidence type="ECO:0000256" key="11">
    <source>
        <dbReference type="ARBA" id="ARBA00023033"/>
    </source>
</evidence>
<dbReference type="Gene3D" id="1.10.630.10">
    <property type="entry name" value="Cytochrome P450"/>
    <property type="match status" value="1"/>
</dbReference>
<gene>
    <name evidence="14" type="ORF">ODALV1_LOCUS20710</name>
</gene>
<accession>A0ABP1RFW7</accession>
<evidence type="ECO:0000256" key="7">
    <source>
        <dbReference type="ARBA" id="ARBA00022824"/>
    </source>
</evidence>
<keyword evidence="6" id="KW-0479">Metal-binding</keyword>
<sequence length="532" mass="61394">MASDNEGAELVEAFSFSTAWTKTILLAFITATLALWVTLRRQNKISKRGETLVDKLPGPMAFPVLGNALNLRVQNEDFNNLIGDLGRKWGGLLRVWYFNNPWIIVTSADDVQNLYSSPSAKHLCDKTDEIDITKRVIGTGLYNRDANIYHERRKLLNQGYGISLIRKSIPKINYRSALLVKSFKRFAETGESVNTYPIMINSAIQLIWDSLFAKNYEEDAPKDVTDYAKAMNAMSFHHTNRIFQPWLRTDFIFNLTQGAKLAEAGIHFLNDFGKKSVRERREIWQIKRALTKPTKEDGVDKDWECYLDFLFELEEKGLLTEQDVVNEFAVFTVGGYETTGITLTNLLFLLAHSPEKQKKVVEELDEIFGKGFDASNFQVTMNEVKQMKYLDFCLKEALRIYPPLSMSPKKVTEDILLDDGRVIPAGVQLFVSMYWCHRDPKYFPKPEEFIPERFSPDSEFYKEKGSYAYIPFSVSPRNCIGQNYGIANLKVYLAYLLKAYEWTAVTPRERLKMTYQYTSHPKNIFMKLKPRI</sequence>
<comment type="similarity">
    <text evidence="4">Belongs to the cytochrome P450 family.</text>
</comment>
<evidence type="ECO:0000256" key="6">
    <source>
        <dbReference type="ARBA" id="ARBA00022723"/>
    </source>
</evidence>
<reference evidence="14 15" key="1">
    <citation type="submission" date="2024-08" db="EMBL/GenBank/DDBJ databases">
        <authorList>
            <person name="Cucini C."/>
            <person name="Frati F."/>
        </authorList>
    </citation>
    <scope>NUCLEOTIDE SEQUENCE [LARGE SCALE GENOMIC DNA]</scope>
</reference>
<keyword evidence="9" id="KW-0560">Oxidoreductase</keyword>
<dbReference type="InterPro" id="IPR050196">
    <property type="entry name" value="Cytochrome_P450_Monoox"/>
</dbReference>
<keyword evidence="10" id="KW-0408">Iron</keyword>
<comment type="caution">
    <text evidence="14">The sequence shown here is derived from an EMBL/GenBank/DDBJ whole genome shotgun (WGS) entry which is preliminary data.</text>
</comment>
<evidence type="ECO:0000256" key="12">
    <source>
        <dbReference type="ARBA" id="ARBA00023136"/>
    </source>
</evidence>
<keyword evidence="13" id="KW-1133">Transmembrane helix</keyword>
<dbReference type="PANTHER" id="PTHR24291">
    <property type="entry name" value="CYTOCHROME P450 FAMILY 4"/>
    <property type="match status" value="1"/>
</dbReference>
<proteinExistence type="inferred from homology"/>
<organism evidence="14 15">
    <name type="scientific">Orchesella dallaii</name>
    <dbReference type="NCBI Taxonomy" id="48710"/>
    <lineage>
        <taxon>Eukaryota</taxon>
        <taxon>Metazoa</taxon>
        <taxon>Ecdysozoa</taxon>
        <taxon>Arthropoda</taxon>
        <taxon>Hexapoda</taxon>
        <taxon>Collembola</taxon>
        <taxon>Entomobryomorpha</taxon>
        <taxon>Entomobryoidea</taxon>
        <taxon>Orchesellidae</taxon>
        <taxon>Orchesellinae</taxon>
        <taxon>Orchesella</taxon>
    </lineage>
</organism>
<dbReference type="InterPro" id="IPR001128">
    <property type="entry name" value="Cyt_P450"/>
</dbReference>
<dbReference type="InterPro" id="IPR036396">
    <property type="entry name" value="Cyt_P450_sf"/>
</dbReference>
<evidence type="ECO:0000256" key="4">
    <source>
        <dbReference type="ARBA" id="ARBA00010617"/>
    </source>
</evidence>
<comment type="cofactor">
    <cofactor evidence="1">
        <name>heme</name>
        <dbReference type="ChEBI" id="CHEBI:30413"/>
    </cofactor>
</comment>
<dbReference type="EMBL" id="CAXLJM020000068">
    <property type="protein sequence ID" value="CAL8124658.1"/>
    <property type="molecule type" value="Genomic_DNA"/>
</dbReference>
<evidence type="ECO:0000256" key="5">
    <source>
        <dbReference type="ARBA" id="ARBA00022617"/>
    </source>
</evidence>
<keyword evidence="13" id="KW-0812">Transmembrane</keyword>
<dbReference type="Pfam" id="PF00067">
    <property type="entry name" value="p450"/>
    <property type="match status" value="1"/>
</dbReference>
<protein>
    <submittedName>
        <fullName evidence="14">Uncharacterized protein</fullName>
    </submittedName>
</protein>
<evidence type="ECO:0000256" key="9">
    <source>
        <dbReference type="ARBA" id="ARBA00023002"/>
    </source>
</evidence>
<evidence type="ECO:0000256" key="3">
    <source>
        <dbReference type="ARBA" id="ARBA00004586"/>
    </source>
</evidence>
<keyword evidence="7" id="KW-0256">Endoplasmic reticulum</keyword>
<keyword evidence="8" id="KW-0492">Microsome</keyword>